<dbReference type="eggNOG" id="COG3124">
    <property type="taxonomic scope" value="Bacteria"/>
</dbReference>
<dbReference type="Proteomes" id="UP000003586">
    <property type="component" value="Chromosome"/>
</dbReference>
<protein>
    <submittedName>
        <fullName evidence="4">ACP phosphodiesterase</fullName>
    </submittedName>
</protein>
<dbReference type="OrthoDB" id="8442777at2"/>
<gene>
    <name evidence="4" type="ORF">NIASO_16975</name>
</gene>
<sequence length="197" mass="23019">MNFLAHAYLSFDDEGVLAGNMISDFVKGNKQFEYPESVRAGIKLHRSIDSFTDNHPATIAAKQVFRNDYRLYSGAFMDVAYDYFLANDPQEFSAESLSVFAQKTYSTLAGHFELLPKPFQQLFYYMKTQNWLYGYRTTSGLFKSFAGLVRRAQYLTDSHPAERIFLANREFLQAQYQFFWIDLKSFTQQEFDKLLKK</sequence>
<dbReference type="HOGENOM" id="CLU_099370_1_1_10"/>
<keyword evidence="2" id="KW-0378">Hydrolase</keyword>
<dbReference type="PANTHER" id="PTHR38764:SF1">
    <property type="entry name" value="ACYL CARRIER PROTEIN PHOSPHODIESTERASE"/>
    <property type="match status" value="1"/>
</dbReference>
<keyword evidence="3" id="KW-0443">Lipid metabolism</keyword>
<evidence type="ECO:0000256" key="1">
    <source>
        <dbReference type="ARBA" id="ARBA00022516"/>
    </source>
</evidence>
<name>W0F3M5_9BACT</name>
<keyword evidence="1" id="KW-0444">Lipid biosynthesis</keyword>
<reference evidence="4 5" key="1">
    <citation type="submission" date="2013-12" db="EMBL/GenBank/DDBJ databases">
        <authorList>
            <consortium name="DOE Joint Genome Institute"/>
            <person name="Eisen J."/>
            <person name="Huntemann M."/>
            <person name="Han J."/>
            <person name="Chen A."/>
            <person name="Kyrpides N."/>
            <person name="Mavromatis K."/>
            <person name="Markowitz V."/>
            <person name="Palaniappan K."/>
            <person name="Ivanova N."/>
            <person name="Schaumberg A."/>
            <person name="Pati A."/>
            <person name="Liolios K."/>
            <person name="Nordberg H.P."/>
            <person name="Cantor M.N."/>
            <person name="Hua S.X."/>
            <person name="Woyke T."/>
        </authorList>
    </citation>
    <scope>NUCLEOTIDE SEQUENCE [LARGE SCALE GENOMIC DNA]</scope>
    <source>
        <strain evidence="5">DSM 19437</strain>
    </source>
</reference>
<dbReference type="RefSeq" id="WP_008587465.1">
    <property type="nucleotide sequence ID" value="NZ_CP007035.1"/>
</dbReference>
<evidence type="ECO:0000256" key="2">
    <source>
        <dbReference type="ARBA" id="ARBA00022801"/>
    </source>
</evidence>
<accession>W0F3M5</accession>
<dbReference type="AlphaFoldDB" id="W0F3M5"/>
<evidence type="ECO:0000313" key="4">
    <source>
        <dbReference type="EMBL" id="AHF16398.1"/>
    </source>
</evidence>
<proteinExistence type="predicted"/>
<keyword evidence="5" id="KW-1185">Reference proteome</keyword>
<evidence type="ECO:0000256" key="3">
    <source>
        <dbReference type="ARBA" id="ARBA00023098"/>
    </source>
</evidence>
<dbReference type="GO" id="GO:0006633">
    <property type="term" value="P:fatty acid biosynthetic process"/>
    <property type="evidence" value="ECO:0007669"/>
    <property type="project" value="InterPro"/>
</dbReference>
<dbReference type="STRING" id="929713.NIASO_16975"/>
<evidence type="ECO:0000313" key="5">
    <source>
        <dbReference type="Proteomes" id="UP000003586"/>
    </source>
</evidence>
<dbReference type="KEGG" id="nso:NIASO_16975"/>
<dbReference type="Pfam" id="PF04336">
    <property type="entry name" value="ACP_PD"/>
    <property type="match status" value="1"/>
</dbReference>
<dbReference type="InterPro" id="IPR007431">
    <property type="entry name" value="ACP_PD"/>
</dbReference>
<organism evidence="4 5">
    <name type="scientific">Niabella soli DSM 19437</name>
    <dbReference type="NCBI Taxonomy" id="929713"/>
    <lineage>
        <taxon>Bacteria</taxon>
        <taxon>Pseudomonadati</taxon>
        <taxon>Bacteroidota</taxon>
        <taxon>Chitinophagia</taxon>
        <taxon>Chitinophagales</taxon>
        <taxon>Chitinophagaceae</taxon>
        <taxon>Niabella</taxon>
    </lineage>
</organism>
<dbReference type="EMBL" id="CP007035">
    <property type="protein sequence ID" value="AHF16398.1"/>
    <property type="molecule type" value="Genomic_DNA"/>
</dbReference>
<dbReference type="PANTHER" id="PTHR38764">
    <property type="entry name" value="ACYL CARRIER PROTEIN PHOSPHODIESTERASE"/>
    <property type="match status" value="1"/>
</dbReference>
<dbReference type="GO" id="GO:0008770">
    <property type="term" value="F:[acyl-carrier-protein] phosphodiesterase activity"/>
    <property type="evidence" value="ECO:0007669"/>
    <property type="project" value="InterPro"/>
</dbReference>